<evidence type="ECO:0000256" key="1">
    <source>
        <dbReference type="SAM" id="MobiDB-lite"/>
    </source>
</evidence>
<gene>
    <name evidence="2" type="ORF">SKP52_22105</name>
</gene>
<feature type="region of interest" description="Disordered" evidence="1">
    <location>
        <begin position="1"/>
        <end position="20"/>
    </location>
</feature>
<dbReference type="STRING" id="1515612.SKP52_22105"/>
<evidence type="ECO:0000313" key="2">
    <source>
        <dbReference type="EMBL" id="AJA11271.1"/>
    </source>
</evidence>
<reference evidence="2 3" key="1">
    <citation type="journal article" date="2015" name="Int. J. Syst. Evol. Microbiol.">
        <title>Description of Sphingopyxis fribergensis sp. nov. - a soil bacterium with the ability to degrade styrene and phenylacetic acid.</title>
        <authorList>
            <person name="Oelschlagel M."/>
            <person name="Ruckert C."/>
            <person name="Kalinowski J."/>
            <person name="Schmidt G."/>
            <person name="Schlomann M."/>
            <person name="Tischler D."/>
        </authorList>
    </citation>
    <scope>NUCLEOTIDE SEQUENCE [LARGE SCALE GENOMIC DNA]</scope>
    <source>
        <strain evidence="2 3">Kp5.2</strain>
    </source>
</reference>
<accession>A0A0A7PMF1</accession>
<keyword evidence="3" id="KW-1185">Reference proteome</keyword>
<protein>
    <submittedName>
        <fullName evidence="2">Uncharacterized protein</fullName>
    </submittedName>
</protein>
<evidence type="ECO:0000313" key="3">
    <source>
        <dbReference type="Proteomes" id="UP000030907"/>
    </source>
</evidence>
<organism evidence="2 3">
    <name type="scientific">Sphingopyxis fribergensis</name>
    <dbReference type="NCBI Taxonomy" id="1515612"/>
    <lineage>
        <taxon>Bacteria</taxon>
        <taxon>Pseudomonadati</taxon>
        <taxon>Pseudomonadota</taxon>
        <taxon>Alphaproteobacteria</taxon>
        <taxon>Sphingomonadales</taxon>
        <taxon>Sphingomonadaceae</taxon>
        <taxon>Sphingopyxis</taxon>
    </lineage>
</organism>
<dbReference type="EMBL" id="CP009122">
    <property type="protein sequence ID" value="AJA11271.1"/>
    <property type="molecule type" value="Genomic_DNA"/>
</dbReference>
<feature type="compositionally biased region" description="Basic and acidic residues" evidence="1">
    <location>
        <begin position="9"/>
        <end position="20"/>
    </location>
</feature>
<dbReference type="AlphaFoldDB" id="A0A0A7PMF1"/>
<dbReference type="HOGENOM" id="CLU_2737939_0_0_5"/>
<dbReference type="Proteomes" id="UP000030907">
    <property type="component" value="Chromosome"/>
</dbReference>
<proteinExistence type="predicted"/>
<name>A0A0A7PMF1_9SPHN</name>
<dbReference type="KEGG" id="sphk:SKP52_22105"/>
<sequence>MSDTAALEARSRGRDATHRTRNLDTHLTHGCIQLFRRFSRVRFDYRECSLRQSRGFPRVFESATRTLAGAV</sequence>